<dbReference type="SMART" id="SM00430">
    <property type="entry name" value="HOLI"/>
    <property type="match status" value="1"/>
</dbReference>
<keyword evidence="3" id="KW-0863">Zinc-finger</keyword>
<feature type="region of interest" description="Disordered" evidence="10">
    <location>
        <begin position="1678"/>
        <end position="1701"/>
    </location>
</feature>
<dbReference type="GO" id="GO:0009888">
    <property type="term" value="P:tissue development"/>
    <property type="evidence" value="ECO:0007669"/>
    <property type="project" value="TreeGrafter"/>
</dbReference>
<proteinExistence type="predicted"/>
<feature type="domain" description="Nuclear receptor" evidence="11">
    <location>
        <begin position="105"/>
        <end position="180"/>
    </location>
</feature>
<evidence type="ECO:0000256" key="9">
    <source>
        <dbReference type="ARBA" id="ARBA00023242"/>
    </source>
</evidence>
<feature type="region of interest" description="Disordered" evidence="10">
    <location>
        <begin position="933"/>
        <end position="973"/>
    </location>
</feature>
<evidence type="ECO:0000256" key="10">
    <source>
        <dbReference type="SAM" id="MobiDB-lite"/>
    </source>
</evidence>
<dbReference type="PROSITE" id="PS51843">
    <property type="entry name" value="NR_LBD"/>
    <property type="match status" value="1"/>
</dbReference>
<dbReference type="Pfam" id="PF00104">
    <property type="entry name" value="Hormone_recep"/>
    <property type="match status" value="1"/>
</dbReference>
<comment type="subcellular location">
    <subcellularLocation>
        <location evidence="1">Nucleus</location>
    </subcellularLocation>
</comment>
<dbReference type="Gene3D" id="1.10.565.10">
    <property type="entry name" value="Retinoid X Receptor"/>
    <property type="match status" value="1"/>
</dbReference>
<dbReference type="PANTHER" id="PTHR24086">
    <property type="entry name" value="NUCLEAR RECEPTOR SUBFAMILY 5 GROUP A"/>
    <property type="match status" value="1"/>
</dbReference>
<feature type="region of interest" description="Disordered" evidence="10">
    <location>
        <begin position="1445"/>
        <end position="1465"/>
    </location>
</feature>
<accession>A0A4Z2DN25</accession>
<evidence type="ECO:0000256" key="5">
    <source>
        <dbReference type="ARBA" id="ARBA00023015"/>
    </source>
</evidence>
<dbReference type="InterPro" id="IPR000536">
    <property type="entry name" value="Nucl_hrmn_rcpt_lig-bd"/>
</dbReference>
<evidence type="ECO:0000256" key="4">
    <source>
        <dbReference type="ARBA" id="ARBA00022833"/>
    </source>
</evidence>
<keyword evidence="9" id="KW-0539">Nucleus</keyword>
<dbReference type="CDD" id="cd07167">
    <property type="entry name" value="NR_DBD_Lrh-1_like"/>
    <property type="match status" value="1"/>
</dbReference>
<evidence type="ECO:0000256" key="8">
    <source>
        <dbReference type="ARBA" id="ARBA00023170"/>
    </source>
</evidence>
<dbReference type="PROSITE" id="PS00031">
    <property type="entry name" value="NUCLEAR_REC_DBD_1"/>
    <property type="match status" value="1"/>
</dbReference>
<dbReference type="Gene3D" id="3.30.50.10">
    <property type="entry name" value="Erythroid Transcription Factor GATA-1, subunit A"/>
    <property type="match status" value="1"/>
</dbReference>
<dbReference type="InterPro" id="IPR001628">
    <property type="entry name" value="Znf_hrmn_rcpt"/>
</dbReference>
<dbReference type="GO" id="GO:0009755">
    <property type="term" value="P:hormone-mediated signaling pathway"/>
    <property type="evidence" value="ECO:0007669"/>
    <property type="project" value="TreeGrafter"/>
</dbReference>
<dbReference type="PROSITE" id="PS51030">
    <property type="entry name" value="NUCLEAR_REC_DBD_2"/>
    <property type="match status" value="1"/>
</dbReference>
<comment type="caution">
    <text evidence="13">The sequence shown here is derived from an EMBL/GenBank/DDBJ whole genome shotgun (WGS) entry which is preliminary data.</text>
</comment>
<evidence type="ECO:0000256" key="6">
    <source>
        <dbReference type="ARBA" id="ARBA00023125"/>
    </source>
</evidence>
<sequence>MFNTSSTNSDTTPPSSVKLLSIDEHIQAIQISTSQNTNNLIMNEPLCIDSSEPGAQELLYNVHHNSPTSNNSDSNCILNSNSKTTSFPSVNTDLSPSLSSSLFHCENCPICGDKVSGYHYGLPTCESCKGFFKRTVQNKKEYRCNEQGNCVVDRLHRKRCAYCRFQKCLNVGMRVEAVREDRMRGGRSRRGHSSYCVVTPPNANNNNNNNSESDHVKHLVSSNSSVMYSKSVDNELLYSSITPPLSHTSTISVDSIHPSSNEVITTSNPYNKDYCNRQSSVFIPSLSAVSKTICGSESPISSSTLTYSISPVITLCTTTSTMSASHSSLLYESSLFNQNCSQSMFIIKPESSPPSPLKEMMNNKDDHLQSLLKNPNCHQNDSRTNSCCISSVHSCSSSSPIYNHHQNSLKSTDQLDISMSDNSCSTVACTATTTSSSSSNLTSIESSSDTAIAAHVISVAPSSTGLSTDPYTSVTNLAANYSLVCQSHLPHSSTYTTMHSLNFTDSAQRLPSTTITTTATLKPTNISSSSVSSPSSASTSLLSYATGMCSSNGDFIDLSNSDPKRLRLYFTDVNSATASTTITHIGISECNDTRQINDCLTDYQQFSSHLSNHSYEPLSQYQLNNNIIRDNSSRIHSHIETSSSTPIPPGVSSALSTGIWYPSSLGTFNSSEPSFRPSLSESHDSSVMNQCSSYFQIMDTNYHPVVKDSPQSTSLYLNSKPTSLSSSMHQPNILPQCVNHSHYICSNNTSIPNVNTTAVISNISNNNPSGGDDITSRLSMYTDNPSLSAISSIPHQSQQNTGLQLIYDQPQSNFCSPVPSLDLSENLLNTATNTPISNPSNSCIPFSFDKNNNSCFFNDNSSINNHSYSLNSSINDSHYRPSIRQQIKTPLLPPPPPFMLTTVSGCLYPHYSNDLLINTTETHTRIMMNSTSVKAGSTVSISQPNPTDLIDPESIKTNRSGSEDSGGSSESEISVDYNSVRRTADHLLSINTSNRNNTVNNGSFPLMNNELLKNKKYDCNINEIVDDDYLTDDSDVDDCIDSILADDDEDDGDYDEMDEYDDDEDDDDDDSQNDIDDVDREYAGEDDALSAGGVTVLGGGRDILDMSEGTGHSSFTCSTSSYHKSEYENESNHITGTTLHANTITTSTSAITTNNPNKSNNDTNSNDNEIRPNNCTTHLNGFSFGQIFTAAIEHDYKIVELVQKFIPKLKLCLIELYSFLKSKSFESSTSLTNSAITTLSSSSSRNEIISECINNETMLMFKESSPVGNSSNSVLPLPSFVVHESQPHNNDIDFQGKSASSHLDSIESNVPLFRNNTVNYISTLGTSATAQMNENDTTVLNLYLDDLLSSLCSLLETCLFYLVDWMAQIESFKVLPVEDKMQLLNSSWSEIIILEFIHFYLTHLNNVKIANTILTNSKRRCTNFVDPLNIYSSLFLMNANRMNNSNENNPLTPTPTTTPTSQSSLSNSSMSIEICDLIESLLNNLLGAQSELRHKLNDLLTVFQKLQLDSKEFACLKFVVLFNPLKHDTVLTSNLSYTLKTQGKFCRFLLRRSRQFLRSINVSNESQKCNDPSSNELNTVLLPDRYSEILLELSEIKLLAFQLESFLLIRYRLGKIPNESLLSEMLLTKRSRIPPVVAQPSYCNLMTSMKSSPIMTTSHVTPTRQFVCSNVGSKVFHTLPSPSSTDTDRRPSTNEMKHSNDVSSMCVNDQNHVTMMLNSTGNLSTFNSIPFSSTSLPRHSSISQLNNNNNTRDNNDILMLKFGPQSSCSSFPNTYANSPLYAANTVYDHRFTNNEK</sequence>
<protein>
    <submittedName>
        <fullName evidence="13">Nuclear receptor subfamily 5 group A member 2</fullName>
    </submittedName>
</protein>
<feature type="region of interest" description="Disordered" evidence="10">
    <location>
        <begin position="1043"/>
        <end position="1095"/>
    </location>
</feature>
<dbReference type="InterPro" id="IPR016355">
    <property type="entry name" value="NR5-like"/>
</dbReference>
<feature type="domain" description="NR LBD" evidence="12">
    <location>
        <begin position="1319"/>
        <end position="1629"/>
    </location>
</feature>
<keyword evidence="6" id="KW-0238">DNA-binding</keyword>
<evidence type="ECO:0000256" key="3">
    <source>
        <dbReference type="ARBA" id="ARBA00022771"/>
    </source>
</evidence>
<dbReference type="Pfam" id="PF00105">
    <property type="entry name" value="zf-C4"/>
    <property type="match status" value="1"/>
</dbReference>
<organism evidence="13 14">
    <name type="scientific">Schistosoma japonicum</name>
    <name type="common">Blood fluke</name>
    <dbReference type="NCBI Taxonomy" id="6182"/>
    <lineage>
        <taxon>Eukaryota</taxon>
        <taxon>Metazoa</taxon>
        <taxon>Spiralia</taxon>
        <taxon>Lophotrochozoa</taxon>
        <taxon>Platyhelminthes</taxon>
        <taxon>Trematoda</taxon>
        <taxon>Digenea</taxon>
        <taxon>Strigeidida</taxon>
        <taxon>Schistosomatoidea</taxon>
        <taxon>Schistosomatidae</taxon>
        <taxon>Schistosoma</taxon>
    </lineage>
</organism>
<evidence type="ECO:0000259" key="11">
    <source>
        <dbReference type="PROSITE" id="PS51030"/>
    </source>
</evidence>
<keyword evidence="7" id="KW-0804">Transcription</keyword>
<keyword evidence="5" id="KW-0805">Transcription regulation</keyword>
<dbReference type="OrthoDB" id="5984981at2759"/>
<dbReference type="SUPFAM" id="SSF48508">
    <property type="entry name" value="Nuclear receptor ligand-binding domain"/>
    <property type="match status" value="1"/>
</dbReference>
<evidence type="ECO:0000256" key="2">
    <source>
        <dbReference type="ARBA" id="ARBA00022723"/>
    </source>
</evidence>
<feature type="region of interest" description="Disordered" evidence="10">
    <location>
        <begin position="1148"/>
        <end position="1172"/>
    </location>
</feature>
<dbReference type="SMART" id="SM00399">
    <property type="entry name" value="ZnF_C4"/>
    <property type="match status" value="1"/>
</dbReference>
<dbReference type="SUPFAM" id="SSF57716">
    <property type="entry name" value="Glucocorticoid receptor-like (DNA-binding domain)"/>
    <property type="match status" value="1"/>
</dbReference>
<name>A0A4Z2DN25_SCHJA</name>
<dbReference type="GO" id="GO:0090575">
    <property type="term" value="C:RNA polymerase II transcription regulator complex"/>
    <property type="evidence" value="ECO:0007669"/>
    <property type="project" value="TreeGrafter"/>
</dbReference>
<keyword evidence="4" id="KW-0862">Zinc</keyword>
<evidence type="ECO:0000259" key="12">
    <source>
        <dbReference type="PROSITE" id="PS51843"/>
    </source>
</evidence>
<evidence type="ECO:0000256" key="7">
    <source>
        <dbReference type="ARBA" id="ARBA00023163"/>
    </source>
</evidence>
<feature type="compositionally biased region" description="Low complexity" evidence="10">
    <location>
        <begin position="1148"/>
        <end position="1167"/>
    </location>
</feature>
<feature type="compositionally biased region" description="Acidic residues" evidence="10">
    <location>
        <begin position="1043"/>
        <end position="1088"/>
    </location>
</feature>
<feature type="compositionally biased region" description="Low complexity" evidence="10">
    <location>
        <begin position="963"/>
        <end position="973"/>
    </location>
</feature>
<keyword evidence="2" id="KW-0479">Metal-binding</keyword>
<dbReference type="Proteomes" id="UP000311919">
    <property type="component" value="Unassembled WGS sequence"/>
</dbReference>
<dbReference type="STRING" id="6182.A0A4Z2DN25"/>
<feature type="compositionally biased region" description="Polar residues" evidence="10">
    <location>
        <begin position="933"/>
        <end position="946"/>
    </location>
</feature>
<evidence type="ECO:0000313" key="13">
    <source>
        <dbReference type="EMBL" id="TNN17936.1"/>
    </source>
</evidence>
<evidence type="ECO:0000256" key="1">
    <source>
        <dbReference type="ARBA" id="ARBA00004123"/>
    </source>
</evidence>
<dbReference type="GO" id="GO:0004879">
    <property type="term" value="F:nuclear receptor activity"/>
    <property type="evidence" value="ECO:0007669"/>
    <property type="project" value="InterPro"/>
</dbReference>
<dbReference type="PANTHER" id="PTHR24086:SF15">
    <property type="entry name" value="NUCLEAR HORMONE RECEPTOR FTZ-F1"/>
    <property type="match status" value="1"/>
</dbReference>
<evidence type="ECO:0000313" key="14">
    <source>
        <dbReference type="Proteomes" id="UP000311919"/>
    </source>
</evidence>
<gene>
    <name evidence="13" type="ORF">EWB00_010650</name>
</gene>
<dbReference type="InterPro" id="IPR013088">
    <property type="entry name" value="Znf_NHR/GATA"/>
</dbReference>
<dbReference type="InterPro" id="IPR035500">
    <property type="entry name" value="NHR-like_dom_sf"/>
</dbReference>
<feature type="compositionally biased region" description="Basic and acidic residues" evidence="10">
    <location>
        <begin position="1686"/>
        <end position="1700"/>
    </location>
</feature>
<dbReference type="GO" id="GO:0000978">
    <property type="term" value="F:RNA polymerase II cis-regulatory region sequence-specific DNA binding"/>
    <property type="evidence" value="ECO:0007669"/>
    <property type="project" value="TreeGrafter"/>
</dbReference>
<keyword evidence="8 13" id="KW-0675">Receptor</keyword>
<dbReference type="FunFam" id="3.30.50.10:FF:000006">
    <property type="entry name" value="Nuclear receptor subfamily 5 group A member"/>
    <property type="match status" value="1"/>
</dbReference>
<dbReference type="PRINTS" id="PR00047">
    <property type="entry name" value="STROIDFINGER"/>
</dbReference>
<dbReference type="GO" id="GO:0008270">
    <property type="term" value="F:zinc ion binding"/>
    <property type="evidence" value="ECO:0007669"/>
    <property type="project" value="UniProtKB-KW"/>
</dbReference>
<reference evidence="13 14" key="1">
    <citation type="submission" date="2019-03" db="EMBL/GenBank/DDBJ databases">
        <title>An improved genome assembly of the fluke Schistosoma japonicum.</title>
        <authorList>
            <person name="Hu W."/>
            <person name="Luo F."/>
            <person name="Yin M."/>
            <person name="Mo X."/>
            <person name="Sun C."/>
            <person name="Wu Q."/>
            <person name="Zhu B."/>
            <person name="Xiang M."/>
            <person name="Wang J."/>
            <person name="Wang Y."/>
            <person name="Zhang T."/>
            <person name="Xu B."/>
            <person name="Zheng H."/>
            <person name="Feng Z."/>
        </authorList>
    </citation>
    <scope>NUCLEOTIDE SEQUENCE [LARGE SCALE GENOMIC DNA]</scope>
    <source>
        <strain evidence="13">HuSjv2</strain>
        <tissue evidence="13">Worms</tissue>
    </source>
</reference>
<keyword evidence="14" id="KW-1185">Reference proteome</keyword>
<dbReference type="EMBL" id="SKCS01000084">
    <property type="protein sequence ID" value="TNN17936.1"/>
    <property type="molecule type" value="Genomic_DNA"/>
</dbReference>